<sequence length="69" mass="7728">MLSWRDQKAPTGIQKAKKAPKGKPRHPESLKRQVDDSCEGYGKRPAEDLDEKADWGSGCEMGERSSVRI</sequence>
<evidence type="ECO:0000313" key="3">
    <source>
        <dbReference type="Proteomes" id="UP000799324"/>
    </source>
</evidence>
<proteinExistence type="predicted"/>
<name>A0A6A6TAF6_9PLEO</name>
<organism evidence="2 3">
    <name type="scientific">Lophiostoma macrostomum CBS 122681</name>
    <dbReference type="NCBI Taxonomy" id="1314788"/>
    <lineage>
        <taxon>Eukaryota</taxon>
        <taxon>Fungi</taxon>
        <taxon>Dikarya</taxon>
        <taxon>Ascomycota</taxon>
        <taxon>Pezizomycotina</taxon>
        <taxon>Dothideomycetes</taxon>
        <taxon>Pleosporomycetidae</taxon>
        <taxon>Pleosporales</taxon>
        <taxon>Lophiostomataceae</taxon>
        <taxon>Lophiostoma</taxon>
    </lineage>
</organism>
<dbReference type="Proteomes" id="UP000799324">
    <property type="component" value="Unassembled WGS sequence"/>
</dbReference>
<gene>
    <name evidence="2" type="ORF">K491DRAFT_692541</name>
</gene>
<feature type="region of interest" description="Disordered" evidence="1">
    <location>
        <begin position="1"/>
        <end position="69"/>
    </location>
</feature>
<keyword evidence="3" id="KW-1185">Reference proteome</keyword>
<evidence type="ECO:0000256" key="1">
    <source>
        <dbReference type="SAM" id="MobiDB-lite"/>
    </source>
</evidence>
<accession>A0A6A6TAF6</accession>
<protein>
    <submittedName>
        <fullName evidence="2">Uncharacterized protein</fullName>
    </submittedName>
</protein>
<reference evidence="2" key="1">
    <citation type="journal article" date="2020" name="Stud. Mycol.">
        <title>101 Dothideomycetes genomes: a test case for predicting lifestyles and emergence of pathogens.</title>
        <authorList>
            <person name="Haridas S."/>
            <person name="Albert R."/>
            <person name="Binder M."/>
            <person name="Bloem J."/>
            <person name="Labutti K."/>
            <person name="Salamov A."/>
            <person name="Andreopoulos B."/>
            <person name="Baker S."/>
            <person name="Barry K."/>
            <person name="Bills G."/>
            <person name="Bluhm B."/>
            <person name="Cannon C."/>
            <person name="Castanera R."/>
            <person name="Culley D."/>
            <person name="Daum C."/>
            <person name="Ezra D."/>
            <person name="Gonzalez J."/>
            <person name="Henrissat B."/>
            <person name="Kuo A."/>
            <person name="Liang C."/>
            <person name="Lipzen A."/>
            <person name="Lutzoni F."/>
            <person name="Magnuson J."/>
            <person name="Mondo S."/>
            <person name="Nolan M."/>
            <person name="Ohm R."/>
            <person name="Pangilinan J."/>
            <person name="Park H.-J."/>
            <person name="Ramirez L."/>
            <person name="Alfaro M."/>
            <person name="Sun H."/>
            <person name="Tritt A."/>
            <person name="Yoshinaga Y."/>
            <person name="Zwiers L.-H."/>
            <person name="Turgeon B."/>
            <person name="Goodwin S."/>
            <person name="Spatafora J."/>
            <person name="Crous P."/>
            <person name="Grigoriev I."/>
        </authorList>
    </citation>
    <scope>NUCLEOTIDE SEQUENCE</scope>
    <source>
        <strain evidence="2">CBS 122681</strain>
    </source>
</reference>
<feature type="compositionally biased region" description="Basic and acidic residues" evidence="1">
    <location>
        <begin position="25"/>
        <end position="47"/>
    </location>
</feature>
<feature type="compositionally biased region" description="Basic residues" evidence="1">
    <location>
        <begin position="15"/>
        <end position="24"/>
    </location>
</feature>
<evidence type="ECO:0000313" key="2">
    <source>
        <dbReference type="EMBL" id="KAF2655903.1"/>
    </source>
</evidence>
<dbReference type="EMBL" id="MU004343">
    <property type="protein sequence ID" value="KAF2655903.1"/>
    <property type="molecule type" value="Genomic_DNA"/>
</dbReference>
<dbReference type="AlphaFoldDB" id="A0A6A6TAF6"/>